<dbReference type="CDD" id="cd01298">
    <property type="entry name" value="ATZ_TRZ_like"/>
    <property type="match status" value="1"/>
</dbReference>
<dbReference type="InterPro" id="IPR006680">
    <property type="entry name" value="Amidohydro-rel"/>
</dbReference>
<dbReference type="EMBL" id="UGUY01000001">
    <property type="protein sequence ID" value="SUD69866.1"/>
    <property type="molecule type" value="Genomic_DNA"/>
</dbReference>
<keyword evidence="2 4" id="KW-0378">Hydrolase</keyword>
<evidence type="ECO:0000313" key="4">
    <source>
        <dbReference type="EMBL" id="SUD69866.1"/>
    </source>
</evidence>
<dbReference type="PANTHER" id="PTHR43794">
    <property type="entry name" value="AMINOHYDROLASE SSNA-RELATED"/>
    <property type="match status" value="1"/>
</dbReference>
<dbReference type="SUPFAM" id="SSF51338">
    <property type="entry name" value="Composite domain of metallo-dependent hydrolases"/>
    <property type="match status" value="1"/>
</dbReference>
<organism evidence="4 5">
    <name type="scientific">Pseudomonas putida</name>
    <name type="common">Arthrobacter siderocapsulatus</name>
    <dbReference type="NCBI Taxonomy" id="303"/>
    <lineage>
        <taxon>Bacteria</taxon>
        <taxon>Pseudomonadati</taxon>
        <taxon>Pseudomonadota</taxon>
        <taxon>Gammaproteobacteria</taxon>
        <taxon>Pseudomonadales</taxon>
        <taxon>Pseudomonadaceae</taxon>
        <taxon>Pseudomonas</taxon>
    </lineage>
</organism>
<protein>
    <submittedName>
        <fullName evidence="4">Amidohydrolase</fullName>
        <ecNumber evidence="4">3.5.4.11</ecNumber>
    </submittedName>
</protein>
<dbReference type="InterPro" id="IPR050287">
    <property type="entry name" value="MTA/SAH_deaminase"/>
</dbReference>
<dbReference type="Proteomes" id="UP000254602">
    <property type="component" value="Unassembled WGS sequence"/>
</dbReference>
<evidence type="ECO:0000256" key="1">
    <source>
        <dbReference type="ARBA" id="ARBA00006745"/>
    </source>
</evidence>
<dbReference type="PANTHER" id="PTHR43794:SF11">
    <property type="entry name" value="AMIDOHYDROLASE-RELATED DOMAIN-CONTAINING PROTEIN"/>
    <property type="match status" value="1"/>
</dbReference>
<dbReference type="RefSeq" id="WP_115274918.1">
    <property type="nucleotide sequence ID" value="NZ_UGUY01000001.1"/>
</dbReference>
<dbReference type="Pfam" id="PF01979">
    <property type="entry name" value="Amidohydro_1"/>
    <property type="match status" value="1"/>
</dbReference>
<gene>
    <name evidence="4" type="ORF">NCTC7914_04014</name>
</gene>
<proteinExistence type="inferred from homology"/>
<evidence type="ECO:0000256" key="2">
    <source>
        <dbReference type="ARBA" id="ARBA00022801"/>
    </source>
</evidence>
<feature type="domain" description="Amidohydrolase-related" evidence="3">
    <location>
        <begin position="59"/>
        <end position="419"/>
    </location>
</feature>
<dbReference type="Gene3D" id="3.20.20.140">
    <property type="entry name" value="Metal-dependent hydrolases"/>
    <property type="match status" value="1"/>
</dbReference>
<evidence type="ECO:0000259" key="3">
    <source>
        <dbReference type="Pfam" id="PF01979"/>
    </source>
</evidence>
<dbReference type="InterPro" id="IPR032466">
    <property type="entry name" value="Metal_Hydrolase"/>
</dbReference>
<accession>A0A379KPD1</accession>
<reference evidence="4 5" key="1">
    <citation type="submission" date="2018-06" db="EMBL/GenBank/DDBJ databases">
        <authorList>
            <consortium name="Pathogen Informatics"/>
            <person name="Doyle S."/>
        </authorList>
    </citation>
    <scope>NUCLEOTIDE SEQUENCE [LARGE SCALE GENOMIC DNA]</scope>
    <source>
        <strain evidence="4 5">NCTC7914</strain>
    </source>
</reference>
<dbReference type="InterPro" id="IPR011059">
    <property type="entry name" value="Metal-dep_hydrolase_composite"/>
</dbReference>
<dbReference type="Gene3D" id="2.30.40.10">
    <property type="entry name" value="Urease, subunit C, domain 1"/>
    <property type="match status" value="2"/>
</dbReference>
<comment type="similarity">
    <text evidence="1">Belongs to the metallo-dependent hydrolases superfamily. ATZ/TRZ family.</text>
</comment>
<dbReference type="EC" id="3.5.4.11" evidence="4"/>
<evidence type="ECO:0000313" key="5">
    <source>
        <dbReference type="Proteomes" id="UP000254602"/>
    </source>
</evidence>
<sequence length="476" mass="50926">MKHSDSWLIRNASAILTGLRGPAARHAGPDIRISQGRIAALGALQPLAGEQVLDATDCVVYPGWVNTHHHLFQSLLKGIPAGIDQSLGAWLGAVPYRYRGLFDEHSFRLAARIGLVELARSGCSTVADHHYLYLPGMAFDSAQILFEEAERLGLRFVLCRGGATQVRQAEGSASAGPETLEQYLDDVGRLVRSYHDPAPDAWRRVVMAPTSPPHSMPPEHLRETARAARKLGIRLHSHLSETVEYQNEIQRRYNLSPVAFCAEHEWLGADVWFAHLVKLSPEEIRLLGATGTGIAHCPQSNGRLGSGIADILAMEAAGMPISIGVDGAASNEACDMISETHAAWLMQRAKAGERALPDYAGGELEGGAHAASVEDVVRWGTAGGAQVLGLNALGTLEVGMAADLAVYRLDQPRYFGLHDPGIAPVVGGGRPTLRALLVGGRLSVDNDTIPGLDLAELGSQAREAVLRLQRAAGVRA</sequence>
<dbReference type="GO" id="GO:0050228">
    <property type="term" value="F:pterin deaminase activity"/>
    <property type="evidence" value="ECO:0007669"/>
    <property type="project" value="UniProtKB-EC"/>
</dbReference>
<dbReference type="AlphaFoldDB" id="A0A379KPD1"/>
<name>A0A379KPD1_PSEPU</name>
<dbReference type="SUPFAM" id="SSF51556">
    <property type="entry name" value="Metallo-dependent hydrolases"/>
    <property type="match status" value="1"/>
</dbReference>
<dbReference type="NCBIfam" id="NF009059">
    <property type="entry name" value="PRK12393.1"/>
    <property type="match status" value="1"/>
</dbReference>